<sequence>MRVPIKTAEQELLDRFPPDDHLYPLLKSFLEGKTVKTYWSKYPDLRLLKRLGKRRLISFLFFSYLFMFSAAEFTQNIQFGKAIILIQFILFLLITFSVFCFEYGINNCEFTMVIPFMGFVMGAMTCYVGLFGMTATAVIRSPPFDWLLLAFHSYLFFITSAVLVIFAKGTEVLWRGFFTLIDLHPDRDLIEKLKTNAPMEEEEQKQNLGNGMGTRRINGVNVEIVVC</sequence>
<keyword evidence="1" id="KW-1133">Transmembrane helix</keyword>
<accession>A0A1I7TZP0</accession>
<protein>
    <submittedName>
        <fullName evidence="3">Uncharacterized protein</fullName>
    </submittedName>
</protein>
<keyword evidence="1" id="KW-0812">Transmembrane</keyword>
<name>A0A1I7TZP0_9PELO</name>
<dbReference type="Proteomes" id="UP000095282">
    <property type="component" value="Unplaced"/>
</dbReference>
<feature type="transmembrane region" description="Helical" evidence="1">
    <location>
        <begin position="146"/>
        <end position="167"/>
    </location>
</feature>
<dbReference type="WBParaSite" id="Csp11.Scaffold629.g13402.t1">
    <property type="protein sequence ID" value="Csp11.Scaffold629.g13402.t1"/>
    <property type="gene ID" value="Csp11.Scaffold629.g13402"/>
</dbReference>
<keyword evidence="1" id="KW-0472">Membrane</keyword>
<dbReference type="AlphaFoldDB" id="A0A1I7TZP0"/>
<dbReference type="eggNOG" id="ENOG502TI3K">
    <property type="taxonomic scope" value="Eukaryota"/>
</dbReference>
<feature type="transmembrane region" description="Helical" evidence="1">
    <location>
        <begin position="79"/>
        <end position="101"/>
    </location>
</feature>
<evidence type="ECO:0000313" key="2">
    <source>
        <dbReference type="Proteomes" id="UP000095282"/>
    </source>
</evidence>
<evidence type="ECO:0000256" key="1">
    <source>
        <dbReference type="SAM" id="Phobius"/>
    </source>
</evidence>
<feature type="transmembrane region" description="Helical" evidence="1">
    <location>
        <begin position="56"/>
        <end position="73"/>
    </location>
</feature>
<keyword evidence="2" id="KW-1185">Reference proteome</keyword>
<evidence type="ECO:0000313" key="3">
    <source>
        <dbReference type="WBParaSite" id="Csp11.Scaffold629.g13402.t1"/>
    </source>
</evidence>
<organism evidence="2 3">
    <name type="scientific">Caenorhabditis tropicalis</name>
    <dbReference type="NCBI Taxonomy" id="1561998"/>
    <lineage>
        <taxon>Eukaryota</taxon>
        <taxon>Metazoa</taxon>
        <taxon>Ecdysozoa</taxon>
        <taxon>Nematoda</taxon>
        <taxon>Chromadorea</taxon>
        <taxon>Rhabditida</taxon>
        <taxon>Rhabditina</taxon>
        <taxon>Rhabditomorpha</taxon>
        <taxon>Rhabditoidea</taxon>
        <taxon>Rhabditidae</taxon>
        <taxon>Peloderinae</taxon>
        <taxon>Caenorhabditis</taxon>
    </lineage>
</organism>
<reference evidence="3" key="1">
    <citation type="submission" date="2016-11" db="UniProtKB">
        <authorList>
            <consortium name="WormBaseParasite"/>
        </authorList>
    </citation>
    <scope>IDENTIFICATION</scope>
</reference>
<proteinExistence type="predicted"/>
<feature type="transmembrane region" description="Helical" evidence="1">
    <location>
        <begin position="113"/>
        <end position="134"/>
    </location>
</feature>